<dbReference type="Proteomes" id="UP000199467">
    <property type="component" value="Unassembled WGS sequence"/>
</dbReference>
<dbReference type="SUPFAM" id="SSF56300">
    <property type="entry name" value="Metallo-dependent phosphatases"/>
    <property type="match status" value="1"/>
</dbReference>
<dbReference type="InterPro" id="IPR050126">
    <property type="entry name" value="Ap4A_hydrolase"/>
</dbReference>
<reference evidence="2" key="1">
    <citation type="submission" date="2016-10" db="EMBL/GenBank/DDBJ databases">
        <authorList>
            <person name="Varghese N."/>
            <person name="Submissions S."/>
        </authorList>
    </citation>
    <scope>NUCLEOTIDE SEQUENCE [LARGE SCALE GENOMIC DNA]</scope>
    <source>
        <strain evidence="2">DSM 26382</strain>
    </source>
</reference>
<name>A0A1G6Q3K3_9GAMM</name>
<dbReference type="GO" id="GO:0005737">
    <property type="term" value="C:cytoplasm"/>
    <property type="evidence" value="ECO:0007669"/>
    <property type="project" value="TreeGrafter"/>
</dbReference>
<organism evidence="1 2">
    <name type="scientific">Ectopseudomonas chengduensis</name>
    <dbReference type="NCBI Taxonomy" id="489632"/>
    <lineage>
        <taxon>Bacteria</taxon>
        <taxon>Pseudomonadati</taxon>
        <taxon>Pseudomonadota</taxon>
        <taxon>Gammaproteobacteria</taxon>
        <taxon>Pseudomonadales</taxon>
        <taxon>Pseudomonadaceae</taxon>
        <taxon>Ectopseudomonas</taxon>
    </lineage>
</organism>
<dbReference type="GO" id="GO:0110154">
    <property type="term" value="P:RNA decapping"/>
    <property type="evidence" value="ECO:0007669"/>
    <property type="project" value="TreeGrafter"/>
</dbReference>
<dbReference type="InterPro" id="IPR006186">
    <property type="entry name" value="Ser/Thr-sp_prot-phosphatase"/>
</dbReference>
<protein>
    <submittedName>
        <fullName evidence="1">Serine/threonine protein phosphatase 1</fullName>
    </submittedName>
</protein>
<dbReference type="GO" id="GO:0008803">
    <property type="term" value="F:bis(5'-nucleosyl)-tetraphosphatase (symmetrical) activity"/>
    <property type="evidence" value="ECO:0007669"/>
    <property type="project" value="TreeGrafter"/>
</dbReference>
<dbReference type="PROSITE" id="PS00125">
    <property type="entry name" value="SER_THR_PHOSPHATASE"/>
    <property type="match status" value="1"/>
</dbReference>
<dbReference type="GO" id="GO:0016791">
    <property type="term" value="F:phosphatase activity"/>
    <property type="evidence" value="ECO:0007669"/>
    <property type="project" value="TreeGrafter"/>
</dbReference>
<evidence type="ECO:0000313" key="1">
    <source>
        <dbReference type="EMBL" id="SDC87042.1"/>
    </source>
</evidence>
<dbReference type="InterPro" id="IPR029052">
    <property type="entry name" value="Metallo-depent_PP-like"/>
</dbReference>
<sequence>MSQAPVQCARVLRLGLNTQGRDFVVGDIHGAFDSLIQGMRKACFDPKVDRLISVGDLIDRGPGSYRAAKFLAQPYVYAVRGNHEDMLMQLYAQGEPPEQVLQWAGRQNGFGWWLETSAEVRREILDAVRTLPLVIEVTTPRGIVGMVHAEVPQGMDWPSFIERIEAGCAETEEIALWGRSRLKEGDESGVFGVGRVFVGHTPQWSGLRRLGNVYAIDTGGVFAESKLAEVPGARLSFANISMQTTDLTALLESTEQLVDVRDGPTGEKSFGFYVR</sequence>
<evidence type="ECO:0000313" key="2">
    <source>
        <dbReference type="Proteomes" id="UP000199467"/>
    </source>
</evidence>
<dbReference type="EMBL" id="FMZQ01000007">
    <property type="protein sequence ID" value="SDC87042.1"/>
    <property type="molecule type" value="Genomic_DNA"/>
</dbReference>
<dbReference type="RefSeq" id="WP_069901329.1">
    <property type="nucleotide sequence ID" value="NZ_FMZQ01000007.1"/>
</dbReference>
<dbReference type="Gene3D" id="3.60.21.10">
    <property type="match status" value="1"/>
</dbReference>
<dbReference type="PANTHER" id="PTHR42850">
    <property type="entry name" value="METALLOPHOSPHOESTERASE"/>
    <property type="match status" value="1"/>
</dbReference>
<keyword evidence="2" id="KW-1185">Reference proteome</keyword>
<proteinExistence type="predicted"/>
<accession>A0A1G6Q3K3</accession>
<dbReference type="InterPro" id="IPR004843">
    <property type="entry name" value="Calcineurin-like_PHP"/>
</dbReference>
<dbReference type="PANTHER" id="PTHR42850:SF10">
    <property type="entry name" value="SERINE_THREONINE-PROTEIN PHOSPHATASE 1"/>
    <property type="match status" value="1"/>
</dbReference>
<gene>
    <name evidence="1" type="ORF">SAMN05216576_107242</name>
</gene>
<dbReference type="AlphaFoldDB" id="A0A1G6Q3K3"/>
<dbReference type="Pfam" id="PF00149">
    <property type="entry name" value="Metallophos"/>
    <property type="match status" value="1"/>
</dbReference>